<name>A0A0F7D454_9STAP</name>
<evidence type="ECO:0000256" key="6">
    <source>
        <dbReference type="PIRSR" id="PIRSR036979-1"/>
    </source>
</evidence>
<dbReference type="PIRSF" id="PIRSF036979">
    <property type="entry name" value="Arginase"/>
    <property type="match status" value="1"/>
</dbReference>
<dbReference type="KEGG" id="shv:AAT16_05075"/>
<dbReference type="SUPFAM" id="SSF52768">
    <property type="entry name" value="Arginase/deacetylase"/>
    <property type="match status" value="1"/>
</dbReference>
<feature type="binding site" evidence="6">
    <location>
        <position position="118"/>
    </location>
    <ligand>
        <name>Mn(2+)</name>
        <dbReference type="ChEBI" id="CHEBI:29035"/>
        <label>1</label>
    </ligand>
</feature>
<dbReference type="Pfam" id="PF00491">
    <property type="entry name" value="Arginase"/>
    <property type="match status" value="1"/>
</dbReference>
<dbReference type="GO" id="GO:0019556">
    <property type="term" value="P:L-histidine catabolic process to glutamate and formamide"/>
    <property type="evidence" value="ECO:0007669"/>
    <property type="project" value="UniProtKB-UniRule"/>
</dbReference>
<evidence type="ECO:0000256" key="4">
    <source>
        <dbReference type="ARBA" id="ARBA00023211"/>
    </source>
</evidence>
<feature type="binding site" evidence="6">
    <location>
        <position position="226"/>
    </location>
    <ligand>
        <name>Mn(2+)</name>
        <dbReference type="ChEBI" id="CHEBI:29035"/>
        <label>1</label>
    </ligand>
</feature>
<comment type="cofactor">
    <cofactor evidence="6">
        <name>Mn(2+)</name>
        <dbReference type="ChEBI" id="CHEBI:29035"/>
    </cofactor>
    <text evidence="6">Binds 2 manganese ions per subunit.</text>
</comment>
<evidence type="ECO:0000256" key="1">
    <source>
        <dbReference type="ARBA" id="ARBA00022723"/>
    </source>
</evidence>
<accession>A0A0F7D454</accession>
<dbReference type="GO" id="GO:0046872">
    <property type="term" value="F:metal ion binding"/>
    <property type="evidence" value="ECO:0007669"/>
    <property type="project" value="UniProtKB-KW"/>
</dbReference>
<dbReference type="Proteomes" id="UP000034029">
    <property type="component" value="Chromosome"/>
</dbReference>
<evidence type="ECO:0000256" key="5">
    <source>
        <dbReference type="NCBIfam" id="TIGR01227"/>
    </source>
</evidence>
<dbReference type="InterPro" id="IPR023696">
    <property type="entry name" value="Ureohydrolase_dom_sf"/>
</dbReference>
<reference evidence="8 10" key="1">
    <citation type="journal article" date="2015" name="Int. J. Syst. Evol. Microbiol.">
        <title>Complete genome sequence of Salinicoccus halodurans H3B36, isolated from the Qaidam Basin in China.</title>
        <authorList>
            <person name="Jiang K."/>
            <person name="Xue Y."/>
            <person name="Ma Y."/>
        </authorList>
    </citation>
    <scope>NUCLEOTIDE SEQUENCE [LARGE SCALE GENOMIC DNA]</scope>
    <source>
        <strain evidence="8 10">H3B36</strain>
    </source>
</reference>
<dbReference type="EC" id="3.5.3.8" evidence="5"/>
<dbReference type="RefSeq" id="WP_046789830.1">
    <property type="nucleotide sequence ID" value="NZ_CP011366.1"/>
</dbReference>
<sequence>MKKIKQHDYSGRIDDENKAERFHQVVKPWSEHAESGKPVFIGFSSEEGVHRNKGRLGAKEGPFKVREKMASLPYTDTVYDYGSVIGDQDLEGGQAALGEEVGKVFDHGQFPLIIGGGHETLYGHYLGVRRKYPDQKIAVVNLDAHFDIRDEAPSSGTMFHQILSEDKNIDYFVFGIQPAGNTKTLFDTADAFGVKYALMEDVRNTGIFEETLGTLDEYDVVFATLCMDSIQQGTAPGTSAPSPNGFTASEIHSMIASLAKLPNIVSFDISEVAPRLDIDDRTSGLAASLFHRFMIEKETFR</sequence>
<keyword evidence="2" id="KW-0378">Hydrolase</keyword>
<dbReference type="OrthoDB" id="9788689at2"/>
<proteinExistence type="inferred from homology"/>
<evidence type="ECO:0000256" key="3">
    <source>
        <dbReference type="ARBA" id="ARBA00022808"/>
    </source>
</evidence>
<feature type="binding site" evidence="6">
    <location>
        <position position="145"/>
    </location>
    <ligand>
        <name>Mn(2+)</name>
        <dbReference type="ChEBI" id="CHEBI:29035"/>
        <label>1</label>
    </ligand>
</feature>
<dbReference type="Gene3D" id="3.40.800.10">
    <property type="entry name" value="Ureohydrolase domain"/>
    <property type="match status" value="1"/>
</dbReference>
<evidence type="ECO:0000256" key="2">
    <source>
        <dbReference type="ARBA" id="ARBA00022801"/>
    </source>
</evidence>
<dbReference type="GO" id="GO:0008783">
    <property type="term" value="F:agmatinase activity"/>
    <property type="evidence" value="ECO:0007669"/>
    <property type="project" value="TreeGrafter"/>
</dbReference>
<evidence type="ECO:0000313" key="10">
    <source>
        <dbReference type="Proteomes" id="UP000034029"/>
    </source>
</evidence>
<evidence type="ECO:0000256" key="7">
    <source>
        <dbReference type="PROSITE-ProRule" id="PRU00742"/>
    </source>
</evidence>
<evidence type="ECO:0000313" key="8">
    <source>
        <dbReference type="EMBL" id="AKG73640.1"/>
    </source>
</evidence>
<evidence type="ECO:0000313" key="9">
    <source>
        <dbReference type="EMBL" id="SFK53718.1"/>
    </source>
</evidence>
<organism evidence="9 11">
    <name type="scientific">Salinicoccus halodurans</name>
    <dbReference type="NCBI Taxonomy" id="407035"/>
    <lineage>
        <taxon>Bacteria</taxon>
        <taxon>Bacillati</taxon>
        <taxon>Bacillota</taxon>
        <taxon>Bacilli</taxon>
        <taxon>Bacillales</taxon>
        <taxon>Staphylococcaceae</taxon>
        <taxon>Salinicoccus</taxon>
    </lineage>
</organism>
<dbReference type="InterPro" id="IPR006035">
    <property type="entry name" value="Ureohydrolase"/>
</dbReference>
<dbReference type="GO" id="GO:0033389">
    <property type="term" value="P:putrescine biosynthetic process from arginine, via agmatine"/>
    <property type="evidence" value="ECO:0007669"/>
    <property type="project" value="TreeGrafter"/>
</dbReference>
<dbReference type="EMBL" id="CP011366">
    <property type="protein sequence ID" value="AKG73640.1"/>
    <property type="molecule type" value="Genomic_DNA"/>
</dbReference>
<keyword evidence="1 6" id="KW-0479">Metal-binding</keyword>
<dbReference type="NCBIfam" id="TIGR01227">
    <property type="entry name" value="hutG"/>
    <property type="match status" value="1"/>
</dbReference>
<keyword evidence="3" id="KW-0369">Histidine metabolism</keyword>
<dbReference type="Proteomes" id="UP000183090">
    <property type="component" value="Unassembled WGS sequence"/>
</dbReference>
<keyword evidence="4 6" id="KW-0464">Manganese</keyword>
<feature type="binding site" evidence="6">
    <location>
        <position position="147"/>
    </location>
    <ligand>
        <name>Mn(2+)</name>
        <dbReference type="ChEBI" id="CHEBI:29035"/>
        <label>1</label>
    </ligand>
</feature>
<dbReference type="EMBL" id="FOTB01000001">
    <property type="protein sequence ID" value="SFK53718.1"/>
    <property type="molecule type" value="Genomic_DNA"/>
</dbReference>
<dbReference type="InterPro" id="IPR005923">
    <property type="entry name" value="HutG"/>
</dbReference>
<gene>
    <name evidence="8" type="ORF">AAT16_05075</name>
    <name evidence="9" type="ORF">SAMN05216235_0253</name>
</gene>
<keyword evidence="10" id="KW-1185">Reference proteome</keyword>
<dbReference type="PANTHER" id="PTHR11358">
    <property type="entry name" value="ARGINASE/AGMATINASE"/>
    <property type="match status" value="1"/>
</dbReference>
<dbReference type="GO" id="GO:0050415">
    <property type="term" value="F:formimidoylglutamase activity"/>
    <property type="evidence" value="ECO:0007669"/>
    <property type="project" value="UniProtKB-UniRule"/>
</dbReference>
<evidence type="ECO:0000313" key="11">
    <source>
        <dbReference type="Proteomes" id="UP000183090"/>
    </source>
</evidence>
<dbReference type="PROSITE" id="PS51409">
    <property type="entry name" value="ARGINASE_2"/>
    <property type="match status" value="1"/>
</dbReference>
<dbReference type="PANTHER" id="PTHR11358:SF35">
    <property type="entry name" value="FORMIMIDOYLGLUTAMASE"/>
    <property type="match status" value="1"/>
</dbReference>
<reference evidence="10" key="2">
    <citation type="submission" date="2015-04" db="EMBL/GenBank/DDBJ databases">
        <title>Complete genome sequence of Salinicoccus halodurans strain H3B36, isolated from the Qaidam basin of China.</title>
        <authorList>
            <person name="Ma Y."/>
            <person name="Jiang K."/>
            <person name="Xue Y."/>
        </authorList>
    </citation>
    <scope>NUCLEOTIDE SEQUENCE [LARGE SCALE GENOMIC DNA]</scope>
    <source>
        <strain evidence="10">H3B36</strain>
    </source>
</reference>
<dbReference type="CDD" id="cd09988">
    <property type="entry name" value="Formimidoylglutamase"/>
    <property type="match status" value="1"/>
</dbReference>
<reference evidence="9 11" key="3">
    <citation type="submission" date="2016-10" db="EMBL/GenBank/DDBJ databases">
        <authorList>
            <person name="Varghese N."/>
            <person name="Submissions S."/>
        </authorList>
    </citation>
    <scope>NUCLEOTIDE SEQUENCE [LARGE SCALE GENOMIC DNA]</scope>
    <source>
        <strain evidence="9 11">CGMCC 1.6501</strain>
    </source>
</reference>
<comment type="similarity">
    <text evidence="7">Belongs to the arginase family.</text>
</comment>
<feature type="binding site" evidence="6">
    <location>
        <position position="143"/>
    </location>
    <ligand>
        <name>Mn(2+)</name>
        <dbReference type="ChEBI" id="CHEBI:29035"/>
        <label>1</label>
    </ligand>
</feature>
<feature type="binding site" evidence="6">
    <location>
        <position position="228"/>
    </location>
    <ligand>
        <name>Mn(2+)</name>
        <dbReference type="ChEBI" id="CHEBI:29035"/>
        <label>1</label>
    </ligand>
</feature>
<protein>
    <recommendedName>
        <fullName evidence="5">Formimidoylglutamase</fullName>
        <ecNumber evidence="5">3.5.3.8</ecNumber>
    </recommendedName>
</protein>
<dbReference type="AlphaFoldDB" id="A0A0F7D454"/>